<organism evidence="2 3">
    <name type="scientific">Bizionia echini</name>
    <dbReference type="NCBI Taxonomy" id="649333"/>
    <lineage>
        <taxon>Bacteria</taxon>
        <taxon>Pseudomonadati</taxon>
        <taxon>Bacteroidota</taxon>
        <taxon>Flavobacteriia</taxon>
        <taxon>Flavobacteriales</taxon>
        <taxon>Flavobacteriaceae</taxon>
        <taxon>Bizionia</taxon>
    </lineage>
</organism>
<feature type="transmembrane region" description="Helical" evidence="1">
    <location>
        <begin position="6"/>
        <end position="23"/>
    </location>
</feature>
<keyword evidence="1" id="KW-0812">Transmembrane</keyword>
<accession>A0A1I5D040</accession>
<proteinExistence type="predicted"/>
<evidence type="ECO:0000313" key="3">
    <source>
        <dbReference type="Proteomes" id="UP000198705"/>
    </source>
</evidence>
<keyword evidence="1" id="KW-0472">Membrane</keyword>
<evidence type="ECO:0000313" key="2">
    <source>
        <dbReference type="EMBL" id="SFN92533.1"/>
    </source>
</evidence>
<keyword evidence="1" id="KW-1133">Transmembrane helix</keyword>
<name>A0A1I5D040_9FLAO</name>
<dbReference type="AlphaFoldDB" id="A0A1I5D040"/>
<evidence type="ECO:0000256" key="1">
    <source>
        <dbReference type="SAM" id="Phobius"/>
    </source>
</evidence>
<gene>
    <name evidence="2" type="ORF">SAMN04487989_106124</name>
</gene>
<dbReference type="STRING" id="649333.SAMN04487989_106124"/>
<keyword evidence="3" id="KW-1185">Reference proteome</keyword>
<dbReference type="EMBL" id="FOVN01000006">
    <property type="protein sequence ID" value="SFN92533.1"/>
    <property type="molecule type" value="Genomic_DNA"/>
</dbReference>
<reference evidence="3" key="1">
    <citation type="submission" date="2016-10" db="EMBL/GenBank/DDBJ databases">
        <authorList>
            <person name="Varghese N."/>
            <person name="Submissions S."/>
        </authorList>
    </citation>
    <scope>NUCLEOTIDE SEQUENCE [LARGE SCALE GENOMIC DNA]</scope>
    <source>
        <strain evidence="3">DSM 23925</strain>
    </source>
</reference>
<protein>
    <submittedName>
        <fullName evidence="2">Uncharacterized protein</fullName>
    </submittedName>
</protein>
<sequence>MILLSILYSLVLILVMVAIWIYMQTRIFQKTVVKQNEILQENLAFNLKKYENNTQKYTFLESYNKELLKKLFGITQDLLIVKKAILEDAINGFL</sequence>
<dbReference type="Proteomes" id="UP000198705">
    <property type="component" value="Unassembled WGS sequence"/>
</dbReference>
<dbReference type="RefSeq" id="WP_092209372.1">
    <property type="nucleotide sequence ID" value="NZ_FOVN01000006.1"/>
</dbReference>